<organism evidence="9 10">
    <name type="scientific">Apatococcus lobatus</name>
    <dbReference type="NCBI Taxonomy" id="904363"/>
    <lineage>
        <taxon>Eukaryota</taxon>
        <taxon>Viridiplantae</taxon>
        <taxon>Chlorophyta</taxon>
        <taxon>core chlorophytes</taxon>
        <taxon>Trebouxiophyceae</taxon>
        <taxon>Chlorellales</taxon>
        <taxon>Chlorellaceae</taxon>
        <taxon>Apatococcus</taxon>
    </lineage>
</organism>
<evidence type="ECO:0000256" key="5">
    <source>
        <dbReference type="ARBA" id="ARBA00022991"/>
    </source>
</evidence>
<dbReference type="SMART" id="SM00086">
    <property type="entry name" value="PAC"/>
    <property type="match status" value="2"/>
</dbReference>
<dbReference type="GO" id="GO:0005634">
    <property type="term" value="C:nucleus"/>
    <property type="evidence" value="ECO:0007669"/>
    <property type="project" value="TreeGrafter"/>
</dbReference>
<name>A0AAW1RDP2_9CHLO</name>
<accession>A0AAW1RDP2</accession>
<keyword evidence="2" id="KW-0716">Sensory transduction</keyword>
<dbReference type="NCBIfam" id="TIGR00229">
    <property type="entry name" value="sensory_box"/>
    <property type="match status" value="2"/>
</dbReference>
<sequence length="398" mass="43921">MPGPEILQNVEALRQFREPDMPIVYASPDFYELTGYSEEEVMGKNCRFLQGPRTNRSKVNEIREAIREERACEVCLLNYKKGGVPFYNQFYLAPIMDTWGAAQFYVGLQMDVTDPVGRMPAMHAQATSNDNTGDFLTHDPPRRRIDVTCPDAVEVERKHSHEIREAFQGWDAVMGESKASSPRAALPASLLSPLLRLRHSFCLADALSPDQPLVHVSPEFLALTGYSRDEVLGQNCRFMQGPDTLREDLDTIRRALSSQHPKPITVRILNYKKCGAPFWNNLHIAPVRNAGGQVVYFVGVQQDVTAAPSPVSSPVSGESSSLGRTSSMFSRASSLPEHGELTPAQKLAQRSIVGSLRVNARALAGCPGGQQGLRRSVDCQSSLARPTRLSRHGATADF</sequence>
<dbReference type="Gene3D" id="3.30.450.20">
    <property type="entry name" value="PAS domain"/>
    <property type="match status" value="2"/>
</dbReference>
<feature type="domain" description="PAS" evidence="7">
    <location>
        <begin position="213"/>
        <end position="259"/>
    </location>
</feature>
<dbReference type="InterPro" id="IPR000014">
    <property type="entry name" value="PAS"/>
</dbReference>
<dbReference type="InterPro" id="IPR001610">
    <property type="entry name" value="PAC"/>
</dbReference>
<evidence type="ECO:0000256" key="3">
    <source>
        <dbReference type="ARBA" id="ARBA00022630"/>
    </source>
</evidence>
<feature type="domain" description="PAC" evidence="8">
    <location>
        <begin position="262"/>
        <end position="316"/>
    </location>
</feature>
<keyword evidence="4" id="KW-0288">FMN</keyword>
<keyword evidence="10" id="KW-1185">Reference proteome</keyword>
<dbReference type="GO" id="GO:0009881">
    <property type="term" value="F:photoreceptor activity"/>
    <property type="evidence" value="ECO:0007669"/>
    <property type="project" value="UniProtKB-KW"/>
</dbReference>
<dbReference type="AlphaFoldDB" id="A0AAW1RDP2"/>
<feature type="region of interest" description="Disordered" evidence="6">
    <location>
        <begin position="307"/>
        <end position="343"/>
    </location>
</feature>
<evidence type="ECO:0000259" key="7">
    <source>
        <dbReference type="PROSITE" id="PS50112"/>
    </source>
</evidence>
<evidence type="ECO:0000256" key="4">
    <source>
        <dbReference type="ARBA" id="ARBA00022643"/>
    </source>
</evidence>
<feature type="domain" description="PAS" evidence="7">
    <location>
        <begin position="23"/>
        <end position="69"/>
    </location>
</feature>
<dbReference type="Pfam" id="PF13426">
    <property type="entry name" value="PAS_9"/>
    <property type="match status" value="2"/>
</dbReference>
<keyword evidence="5" id="KW-0157">Chromophore</keyword>
<dbReference type="PANTHER" id="PTHR47429">
    <property type="entry name" value="PROTEIN TWIN LOV 1"/>
    <property type="match status" value="1"/>
</dbReference>
<dbReference type="GO" id="GO:0009637">
    <property type="term" value="P:response to blue light"/>
    <property type="evidence" value="ECO:0007669"/>
    <property type="project" value="UniProtKB-ARBA"/>
</dbReference>
<dbReference type="SUPFAM" id="SSF55785">
    <property type="entry name" value="PYP-like sensor domain (PAS domain)"/>
    <property type="match status" value="2"/>
</dbReference>
<evidence type="ECO:0000256" key="1">
    <source>
        <dbReference type="ARBA" id="ARBA00022543"/>
    </source>
</evidence>
<evidence type="ECO:0000259" key="8">
    <source>
        <dbReference type="PROSITE" id="PS50113"/>
    </source>
</evidence>
<keyword evidence="1" id="KW-0600">Photoreceptor protein</keyword>
<evidence type="ECO:0000256" key="6">
    <source>
        <dbReference type="SAM" id="MobiDB-lite"/>
    </source>
</evidence>
<proteinExistence type="predicted"/>
<protein>
    <recommendedName>
        <fullName evidence="11">LOV domain-containing protein</fullName>
    </recommendedName>
</protein>
<comment type="caution">
    <text evidence="9">The sequence shown here is derived from an EMBL/GenBank/DDBJ whole genome shotgun (WGS) entry which is preliminary data.</text>
</comment>
<evidence type="ECO:0000313" key="9">
    <source>
        <dbReference type="EMBL" id="KAK9831773.1"/>
    </source>
</evidence>
<dbReference type="PANTHER" id="PTHR47429:SF2">
    <property type="entry name" value="PROTEIN TWIN LOV 1"/>
    <property type="match status" value="1"/>
</dbReference>
<dbReference type="InterPro" id="IPR035965">
    <property type="entry name" value="PAS-like_dom_sf"/>
</dbReference>
<dbReference type="PROSITE" id="PS50113">
    <property type="entry name" value="PAC"/>
    <property type="match status" value="1"/>
</dbReference>
<dbReference type="InterPro" id="IPR000700">
    <property type="entry name" value="PAS-assoc_C"/>
</dbReference>
<gene>
    <name evidence="9" type="ORF">WJX74_008870</name>
</gene>
<dbReference type="PROSITE" id="PS50112">
    <property type="entry name" value="PAS"/>
    <property type="match status" value="2"/>
</dbReference>
<dbReference type="CDD" id="cd00130">
    <property type="entry name" value="PAS"/>
    <property type="match status" value="2"/>
</dbReference>
<dbReference type="EMBL" id="JALJOS010000013">
    <property type="protein sequence ID" value="KAK9831773.1"/>
    <property type="molecule type" value="Genomic_DNA"/>
</dbReference>
<evidence type="ECO:0008006" key="11">
    <source>
        <dbReference type="Google" id="ProtNLM"/>
    </source>
</evidence>
<reference evidence="9 10" key="1">
    <citation type="journal article" date="2024" name="Nat. Commun.">
        <title>Phylogenomics reveals the evolutionary origins of lichenization in chlorophyte algae.</title>
        <authorList>
            <person name="Puginier C."/>
            <person name="Libourel C."/>
            <person name="Otte J."/>
            <person name="Skaloud P."/>
            <person name="Haon M."/>
            <person name="Grisel S."/>
            <person name="Petersen M."/>
            <person name="Berrin J.G."/>
            <person name="Delaux P.M."/>
            <person name="Dal Grande F."/>
            <person name="Keller J."/>
        </authorList>
    </citation>
    <scope>NUCLEOTIDE SEQUENCE [LARGE SCALE GENOMIC DNA]</scope>
    <source>
        <strain evidence="9 10">SAG 2145</strain>
    </source>
</reference>
<dbReference type="Proteomes" id="UP001438707">
    <property type="component" value="Unassembled WGS sequence"/>
</dbReference>
<keyword evidence="3" id="KW-0285">Flavoprotein</keyword>
<evidence type="ECO:0000256" key="2">
    <source>
        <dbReference type="ARBA" id="ARBA00022606"/>
    </source>
</evidence>
<evidence type="ECO:0000313" key="10">
    <source>
        <dbReference type="Proteomes" id="UP001438707"/>
    </source>
</evidence>
<feature type="compositionally biased region" description="Low complexity" evidence="6">
    <location>
        <begin position="307"/>
        <end position="327"/>
    </location>
</feature>
<keyword evidence="1" id="KW-0675">Receptor</keyword>